<protein>
    <submittedName>
        <fullName evidence="1">Uncharacterized protein</fullName>
    </submittedName>
</protein>
<name>A0A066XGV9_COLSU</name>
<dbReference type="HOGENOM" id="CLU_1992491_0_0_1"/>
<gene>
    <name evidence="1" type="ORF">CSUB01_09598</name>
</gene>
<keyword evidence="2" id="KW-1185">Reference proteome</keyword>
<evidence type="ECO:0000313" key="2">
    <source>
        <dbReference type="Proteomes" id="UP000027238"/>
    </source>
</evidence>
<proteinExistence type="predicted"/>
<dbReference type="Proteomes" id="UP000027238">
    <property type="component" value="Unassembled WGS sequence"/>
</dbReference>
<dbReference type="EMBL" id="JMSE01000669">
    <property type="protein sequence ID" value="KDN68433.1"/>
    <property type="molecule type" value="Genomic_DNA"/>
</dbReference>
<reference evidence="2" key="1">
    <citation type="journal article" date="2014" name="Genome Announc.">
        <title>Draft genome sequence of Colletotrichum sublineola, a destructive pathogen of cultivated sorghum.</title>
        <authorList>
            <person name="Baroncelli R."/>
            <person name="Sanz-Martin J.M."/>
            <person name="Rech G.E."/>
            <person name="Sukno S.A."/>
            <person name="Thon M.R."/>
        </authorList>
    </citation>
    <scope>NUCLEOTIDE SEQUENCE [LARGE SCALE GENOMIC DNA]</scope>
    <source>
        <strain evidence="2">TX430BB</strain>
    </source>
</reference>
<evidence type="ECO:0000313" key="1">
    <source>
        <dbReference type="EMBL" id="KDN68433.1"/>
    </source>
</evidence>
<comment type="caution">
    <text evidence="1">The sequence shown here is derived from an EMBL/GenBank/DDBJ whole genome shotgun (WGS) entry which is preliminary data.</text>
</comment>
<accession>A0A066XGV9</accession>
<organism evidence="1 2">
    <name type="scientific">Colletotrichum sublineola</name>
    <name type="common">Sorghum anthracnose fungus</name>
    <dbReference type="NCBI Taxonomy" id="1173701"/>
    <lineage>
        <taxon>Eukaryota</taxon>
        <taxon>Fungi</taxon>
        <taxon>Dikarya</taxon>
        <taxon>Ascomycota</taxon>
        <taxon>Pezizomycotina</taxon>
        <taxon>Sordariomycetes</taxon>
        <taxon>Hypocreomycetidae</taxon>
        <taxon>Glomerellales</taxon>
        <taxon>Glomerellaceae</taxon>
        <taxon>Colletotrichum</taxon>
        <taxon>Colletotrichum graminicola species complex</taxon>
    </lineage>
</organism>
<dbReference type="AlphaFoldDB" id="A0A066XGV9"/>
<sequence>MGFPCPRLSPRRAGLNSTGRLPLYAAACVVAQRALLSSRISPAPAANRQSLVHVRRPGPIVGWNGTAAPIVHAAHHVPYRASTEPGEGSIHKGQRIDDGKMGLKPAQYAPSCCVWISYVRNDYIP</sequence>